<keyword evidence="5 10" id="KW-0658">Purine biosynthesis</keyword>
<evidence type="ECO:0000256" key="4">
    <source>
        <dbReference type="ARBA" id="ARBA00022679"/>
    </source>
</evidence>
<dbReference type="GO" id="GO:0003937">
    <property type="term" value="F:IMP cyclohydrolase activity"/>
    <property type="evidence" value="ECO:0007669"/>
    <property type="project" value="UniProtKB-UniRule"/>
</dbReference>
<dbReference type="SMART" id="SM00851">
    <property type="entry name" value="MGS"/>
    <property type="match status" value="1"/>
</dbReference>
<sequence>MPFSLISVYDKTGIENLCLELINHGYQIIATSSTAKYLKEKGFEVKEVSEYTGFKELIGGRVKTLHPKIFAGILARRDKKEDIEDIQKKNIPLIDIVVCNLYPFAKVISKKDVSLEEALENIDIGGVSLLRAAAKNFPYVLVVPSPEDYEKVIQYLRENSNDIEFRREMAIKAFSITSIYDQTISSYLSQEFYENINLNLSKKIDLRYGENPQQKAGFYTLPYQEIPFEKLQGKELSYNNLLDMDSAWNLVKEFTEPTVAIIKHNNPCGVASDNNPTKAFLKALESDPVSAYGGIIACNFILDENTAKEITKSFFEIVVVPGITEEAKNILSTKKNLRVLIYKENIPENPFEIRSLRRGFLIQTFNNVMMKSYEVKTSIKPDEKDIEELLFALKVVKHVKSNAIVVSKNKQTLGIGAGQMNRVNSVKIALEQAGEKAKGAYLASDAFFPFPDSITLAAQYGIKAVIQPSGSIRDEEVIKEAEKNGIILVMIDTRHFRH</sequence>
<dbReference type="UniPathway" id="UPA00074">
    <property type="reaction ID" value="UER00133"/>
</dbReference>
<dbReference type="EC" id="2.1.2.3" evidence="10"/>
<evidence type="ECO:0000313" key="12">
    <source>
        <dbReference type="EMBL" id="HFX13907.1"/>
    </source>
</evidence>
<dbReference type="SUPFAM" id="SSF52335">
    <property type="entry name" value="Methylglyoxal synthase-like"/>
    <property type="match status" value="1"/>
</dbReference>
<dbReference type="Gene3D" id="3.40.50.1380">
    <property type="entry name" value="Methylglyoxal synthase-like domain"/>
    <property type="match status" value="1"/>
</dbReference>
<comment type="catalytic activity">
    <reaction evidence="8 10">
        <text>(6R)-10-formyltetrahydrofolate + 5-amino-1-(5-phospho-beta-D-ribosyl)imidazole-4-carboxamide = 5-formamido-1-(5-phospho-D-ribosyl)imidazole-4-carboxamide + (6S)-5,6,7,8-tetrahydrofolate</text>
        <dbReference type="Rhea" id="RHEA:22192"/>
        <dbReference type="ChEBI" id="CHEBI:57453"/>
        <dbReference type="ChEBI" id="CHEBI:58467"/>
        <dbReference type="ChEBI" id="CHEBI:58475"/>
        <dbReference type="ChEBI" id="CHEBI:195366"/>
        <dbReference type="EC" id="2.1.2.3"/>
    </reaction>
</comment>
<evidence type="ECO:0000256" key="1">
    <source>
        <dbReference type="ARBA" id="ARBA00004844"/>
    </source>
</evidence>
<dbReference type="Pfam" id="PF01808">
    <property type="entry name" value="AICARFT_IMPCHas"/>
    <property type="match status" value="1"/>
</dbReference>
<evidence type="ECO:0000256" key="2">
    <source>
        <dbReference type="ARBA" id="ARBA00004954"/>
    </source>
</evidence>
<dbReference type="SMART" id="SM00798">
    <property type="entry name" value="AICARFT_IMPCHas"/>
    <property type="match status" value="1"/>
</dbReference>
<dbReference type="SUPFAM" id="SSF53927">
    <property type="entry name" value="Cytidine deaminase-like"/>
    <property type="match status" value="1"/>
</dbReference>
<evidence type="ECO:0000256" key="7">
    <source>
        <dbReference type="ARBA" id="ARBA00023268"/>
    </source>
</evidence>
<dbReference type="Pfam" id="PF02142">
    <property type="entry name" value="MGS"/>
    <property type="match status" value="1"/>
</dbReference>
<evidence type="ECO:0000256" key="8">
    <source>
        <dbReference type="ARBA" id="ARBA00050488"/>
    </source>
</evidence>
<keyword evidence="7 10" id="KW-0511">Multifunctional enzyme</keyword>
<dbReference type="FunFam" id="3.40.140.20:FF:000001">
    <property type="entry name" value="Bifunctional purine biosynthesis protein PurH"/>
    <property type="match status" value="1"/>
</dbReference>
<dbReference type="GO" id="GO:0004643">
    <property type="term" value="F:phosphoribosylaminoimidazolecarboxamide formyltransferase activity"/>
    <property type="evidence" value="ECO:0007669"/>
    <property type="project" value="UniProtKB-UniRule"/>
</dbReference>
<dbReference type="NCBIfam" id="TIGR00355">
    <property type="entry name" value="purH"/>
    <property type="match status" value="1"/>
</dbReference>
<evidence type="ECO:0000256" key="6">
    <source>
        <dbReference type="ARBA" id="ARBA00022801"/>
    </source>
</evidence>
<evidence type="ECO:0000256" key="9">
    <source>
        <dbReference type="ARBA" id="ARBA00050687"/>
    </source>
</evidence>
<comment type="similarity">
    <text evidence="3 10">Belongs to the PurH family.</text>
</comment>
<dbReference type="CDD" id="cd01421">
    <property type="entry name" value="IMPCH"/>
    <property type="match status" value="1"/>
</dbReference>
<reference evidence="12" key="1">
    <citation type="journal article" date="2020" name="mSystems">
        <title>Genome- and Community-Level Interaction Insights into Carbon Utilization and Element Cycling Functions of Hydrothermarchaeota in Hydrothermal Sediment.</title>
        <authorList>
            <person name="Zhou Z."/>
            <person name="Liu Y."/>
            <person name="Xu W."/>
            <person name="Pan J."/>
            <person name="Luo Z.H."/>
            <person name="Li M."/>
        </authorList>
    </citation>
    <scope>NUCLEOTIDE SEQUENCE [LARGE SCALE GENOMIC DNA]</scope>
    <source>
        <strain evidence="12">SpSt-81</strain>
    </source>
</reference>
<evidence type="ECO:0000256" key="10">
    <source>
        <dbReference type="HAMAP-Rule" id="MF_00139"/>
    </source>
</evidence>
<dbReference type="InterPro" id="IPR002695">
    <property type="entry name" value="PurH-like"/>
</dbReference>
<proteinExistence type="inferred from homology"/>
<feature type="domain" description="MGS-like" evidence="11">
    <location>
        <begin position="1"/>
        <end position="144"/>
    </location>
</feature>
<keyword evidence="6 10" id="KW-0378">Hydrolase</keyword>
<dbReference type="EMBL" id="DTIN01000027">
    <property type="protein sequence ID" value="HFX13907.1"/>
    <property type="molecule type" value="Genomic_DNA"/>
</dbReference>
<dbReference type="HAMAP" id="MF_00139">
    <property type="entry name" value="PurH"/>
    <property type="match status" value="1"/>
</dbReference>
<evidence type="ECO:0000256" key="3">
    <source>
        <dbReference type="ARBA" id="ARBA00007667"/>
    </source>
</evidence>
<dbReference type="PROSITE" id="PS51855">
    <property type="entry name" value="MGS"/>
    <property type="match status" value="1"/>
</dbReference>
<dbReference type="PANTHER" id="PTHR11692:SF0">
    <property type="entry name" value="BIFUNCTIONAL PURINE BIOSYNTHESIS PROTEIN ATIC"/>
    <property type="match status" value="1"/>
</dbReference>
<dbReference type="FunFam" id="3.40.50.1380:FF:000001">
    <property type="entry name" value="Bifunctional purine biosynthesis protein PurH"/>
    <property type="match status" value="1"/>
</dbReference>
<evidence type="ECO:0000259" key="11">
    <source>
        <dbReference type="PROSITE" id="PS51855"/>
    </source>
</evidence>
<dbReference type="NCBIfam" id="NF002049">
    <property type="entry name" value="PRK00881.1"/>
    <property type="match status" value="1"/>
</dbReference>
<dbReference type="AlphaFoldDB" id="A0A7C3MKK6"/>
<dbReference type="PIRSF" id="PIRSF000414">
    <property type="entry name" value="AICARFT_IMPCHas"/>
    <property type="match status" value="1"/>
</dbReference>
<dbReference type="InterPro" id="IPR036914">
    <property type="entry name" value="MGS-like_dom_sf"/>
</dbReference>
<dbReference type="PANTHER" id="PTHR11692">
    <property type="entry name" value="BIFUNCTIONAL PURINE BIOSYNTHESIS PROTEIN PURH"/>
    <property type="match status" value="1"/>
</dbReference>
<gene>
    <name evidence="10 12" type="primary">purH</name>
    <name evidence="12" type="ORF">ENW00_07155</name>
</gene>
<dbReference type="InterPro" id="IPR011607">
    <property type="entry name" value="MGS-like_dom"/>
</dbReference>
<comment type="domain">
    <text evidence="10">The IMP cyclohydrolase activity resides in the N-terminal region.</text>
</comment>
<dbReference type="GO" id="GO:0005829">
    <property type="term" value="C:cytosol"/>
    <property type="evidence" value="ECO:0007669"/>
    <property type="project" value="TreeGrafter"/>
</dbReference>
<dbReference type="GO" id="GO:0006189">
    <property type="term" value="P:'de novo' IMP biosynthetic process"/>
    <property type="evidence" value="ECO:0007669"/>
    <property type="project" value="UniProtKB-UniRule"/>
</dbReference>
<comment type="pathway">
    <text evidence="1 10">Purine metabolism; IMP biosynthesis via de novo pathway; IMP from 5-formamido-1-(5-phospho-D-ribosyl)imidazole-4-carboxamide: step 1/1.</text>
</comment>
<comment type="catalytic activity">
    <reaction evidence="9 10">
        <text>IMP + H2O = 5-formamido-1-(5-phospho-D-ribosyl)imidazole-4-carboxamide</text>
        <dbReference type="Rhea" id="RHEA:18445"/>
        <dbReference type="ChEBI" id="CHEBI:15377"/>
        <dbReference type="ChEBI" id="CHEBI:58053"/>
        <dbReference type="ChEBI" id="CHEBI:58467"/>
        <dbReference type="EC" id="3.5.4.10"/>
    </reaction>
</comment>
<accession>A0A7C3MKK6</accession>
<dbReference type="EC" id="3.5.4.10" evidence="10"/>
<evidence type="ECO:0000256" key="5">
    <source>
        <dbReference type="ARBA" id="ARBA00022755"/>
    </source>
</evidence>
<comment type="caution">
    <text evidence="12">The sequence shown here is derived from an EMBL/GenBank/DDBJ whole genome shotgun (WGS) entry which is preliminary data.</text>
</comment>
<organism evidence="12">
    <name type="scientific">Dictyoglomus thermophilum</name>
    <dbReference type="NCBI Taxonomy" id="14"/>
    <lineage>
        <taxon>Bacteria</taxon>
        <taxon>Pseudomonadati</taxon>
        <taxon>Dictyoglomota</taxon>
        <taxon>Dictyoglomia</taxon>
        <taxon>Dictyoglomales</taxon>
        <taxon>Dictyoglomaceae</taxon>
        <taxon>Dictyoglomus</taxon>
    </lineage>
</organism>
<dbReference type="InterPro" id="IPR024051">
    <property type="entry name" value="AICAR_Tfase_dup_dom_sf"/>
</dbReference>
<protein>
    <recommendedName>
        <fullName evidence="10">Bifunctional purine biosynthesis protein PurH</fullName>
    </recommendedName>
    <domain>
        <recommendedName>
            <fullName evidence="10">Phosphoribosylaminoimidazolecarboxamide formyltransferase</fullName>
            <ecNumber evidence="10">2.1.2.3</ecNumber>
        </recommendedName>
        <alternativeName>
            <fullName evidence="10">AICAR transformylase</fullName>
        </alternativeName>
    </domain>
    <domain>
        <recommendedName>
            <fullName evidence="10">IMP cyclohydrolase</fullName>
            <ecNumber evidence="10">3.5.4.10</ecNumber>
        </recommendedName>
        <alternativeName>
            <fullName evidence="10">ATIC</fullName>
        </alternativeName>
        <alternativeName>
            <fullName evidence="10">IMP synthase</fullName>
        </alternativeName>
        <alternativeName>
            <fullName evidence="10">Inosinicase</fullName>
        </alternativeName>
    </domain>
</protein>
<name>A0A7C3MKK6_DICTH</name>
<dbReference type="InterPro" id="IPR016193">
    <property type="entry name" value="Cytidine_deaminase-like"/>
</dbReference>
<keyword evidence="4 10" id="KW-0808">Transferase</keyword>
<dbReference type="Gene3D" id="3.40.140.20">
    <property type="match status" value="2"/>
</dbReference>
<comment type="pathway">
    <text evidence="2 10">Purine metabolism; IMP biosynthesis via de novo pathway; 5-formamido-1-(5-phospho-D-ribosyl)imidazole-4-carboxamide from 5-amino-1-(5-phospho-D-ribosyl)imidazole-4-carboxamide (10-formyl THF route): step 1/1.</text>
</comment>